<dbReference type="Proteomes" id="UP000541444">
    <property type="component" value="Unassembled WGS sequence"/>
</dbReference>
<dbReference type="CDD" id="cd06222">
    <property type="entry name" value="RNase_H_like"/>
    <property type="match status" value="1"/>
</dbReference>
<evidence type="ECO:0000313" key="3">
    <source>
        <dbReference type="Proteomes" id="UP000541444"/>
    </source>
</evidence>
<comment type="caution">
    <text evidence="2">The sequence shown here is derived from an EMBL/GenBank/DDBJ whole genome shotgun (WGS) entry which is preliminary data.</text>
</comment>
<organism evidence="2 3">
    <name type="scientific">Kingdonia uniflora</name>
    <dbReference type="NCBI Taxonomy" id="39325"/>
    <lineage>
        <taxon>Eukaryota</taxon>
        <taxon>Viridiplantae</taxon>
        <taxon>Streptophyta</taxon>
        <taxon>Embryophyta</taxon>
        <taxon>Tracheophyta</taxon>
        <taxon>Spermatophyta</taxon>
        <taxon>Magnoliopsida</taxon>
        <taxon>Ranunculales</taxon>
        <taxon>Circaeasteraceae</taxon>
        <taxon>Kingdonia</taxon>
    </lineage>
</organism>
<dbReference type="Pfam" id="PF13456">
    <property type="entry name" value="RVT_3"/>
    <property type="match status" value="1"/>
</dbReference>
<evidence type="ECO:0000313" key="2">
    <source>
        <dbReference type="EMBL" id="KAF6135893.1"/>
    </source>
</evidence>
<dbReference type="PANTHER" id="PTHR47723:SF19">
    <property type="entry name" value="POLYNUCLEOTIDYL TRANSFERASE, RIBONUCLEASE H-LIKE SUPERFAMILY PROTEIN"/>
    <property type="match status" value="1"/>
</dbReference>
<dbReference type="SUPFAM" id="SSF53098">
    <property type="entry name" value="Ribonuclease H-like"/>
    <property type="match status" value="1"/>
</dbReference>
<proteinExistence type="predicted"/>
<dbReference type="InterPro" id="IPR036397">
    <property type="entry name" value="RNaseH_sf"/>
</dbReference>
<dbReference type="InterPro" id="IPR053151">
    <property type="entry name" value="RNase_H-like"/>
</dbReference>
<dbReference type="OrthoDB" id="931425at2759"/>
<reference evidence="2 3" key="1">
    <citation type="journal article" date="2020" name="IScience">
        <title>Genome Sequencing of the Endangered Kingdonia uniflora (Circaeasteraceae, Ranunculales) Reveals Potential Mechanisms of Evolutionary Specialization.</title>
        <authorList>
            <person name="Sun Y."/>
            <person name="Deng T."/>
            <person name="Zhang A."/>
            <person name="Moore M.J."/>
            <person name="Landis J.B."/>
            <person name="Lin N."/>
            <person name="Zhang H."/>
            <person name="Zhang X."/>
            <person name="Huang J."/>
            <person name="Zhang X."/>
            <person name="Sun H."/>
            <person name="Wang H."/>
        </authorList>
    </citation>
    <scope>NUCLEOTIDE SEQUENCE [LARGE SCALE GENOMIC DNA]</scope>
    <source>
        <strain evidence="2">TB1705</strain>
        <tissue evidence="2">Leaf</tissue>
    </source>
</reference>
<dbReference type="EMBL" id="JACGCM010002768">
    <property type="protein sequence ID" value="KAF6135893.1"/>
    <property type="molecule type" value="Genomic_DNA"/>
</dbReference>
<protein>
    <recommendedName>
        <fullName evidence="1">RNase H type-1 domain-containing protein</fullName>
    </recommendedName>
</protein>
<dbReference type="Gene3D" id="3.30.420.10">
    <property type="entry name" value="Ribonuclease H-like superfamily/Ribonuclease H"/>
    <property type="match status" value="1"/>
</dbReference>
<gene>
    <name evidence="2" type="ORF">GIB67_006785</name>
</gene>
<accession>A0A7J7KZW8</accession>
<dbReference type="GO" id="GO:0004523">
    <property type="term" value="F:RNA-DNA hybrid ribonuclease activity"/>
    <property type="evidence" value="ECO:0007669"/>
    <property type="project" value="InterPro"/>
</dbReference>
<dbReference type="InterPro" id="IPR012337">
    <property type="entry name" value="RNaseH-like_sf"/>
</dbReference>
<dbReference type="InterPro" id="IPR044730">
    <property type="entry name" value="RNase_H-like_dom_plant"/>
</dbReference>
<name>A0A7J7KZW8_9MAGN</name>
<keyword evidence="3" id="KW-1185">Reference proteome</keyword>
<feature type="domain" description="RNase H type-1" evidence="1">
    <location>
        <begin position="104"/>
        <end position="219"/>
    </location>
</feature>
<dbReference type="InterPro" id="IPR002156">
    <property type="entry name" value="RNaseH_domain"/>
</dbReference>
<sequence length="236" mass="26477">MGVEISNIVTLDQVISNGNWNIPDHQKVMSLNKGIDFECTLTDPNKPDKLHWKPNTTGLFSAKSDFQEIRVLQRLEVNARYPKAPNIQSSIWVPPAPDEIRMCCDGTSHGNPGVEGSGVVYRNHKGNVTAVIIMNLEYTTAFFAECEAIVEGLVQALQMGIANIWVTSDSKSAVHAFNTDQVPWQLNALWQRVKIGFMRIRFSLVWRELNFYADQAAKSGRYNGVAYRGTFISVQD</sequence>
<dbReference type="GO" id="GO:0003676">
    <property type="term" value="F:nucleic acid binding"/>
    <property type="evidence" value="ECO:0007669"/>
    <property type="project" value="InterPro"/>
</dbReference>
<evidence type="ECO:0000259" key="1">
    <source>
        <dbReference type="Pfam" id="PF13456"/>
    </source>
</evidence>
<dbReference type="AlphaFoldDB" id="A0A7J7KZW8"/>
<dbReference type="PANTHER" id="PTHR47723">
    <property type="entry name" value="OS05G0353850 PROTEIN"/>
    <property type="match status" value="1"/>
</dbReference>